<dbReference type="Proteomes" id="UP000006176">
    <property type="component" value="Chromosome"/>
</dbReference>
<organism evidence="1 2">
    <name type="scientific">Sulfurospirillum barnesii (strain ATCC 700032 / DSM 10660 / SES-3)</name>
    <dbReference type="NCBI Taxonomy" id="760154"/>
    <lineage>
        <taxon>Bacteria</taxon>
        <taxon>Pseudomonadati</taxon>
        <taxon>Campylobacterota</taxon>
        <taxon>Epsilonproteobacteria</taxon>
        <taxon>Campylobacterales</taxon>
        <taxon>Sulfurospirillaceae</taxon>
        <taxon>Sulfurospirillum</taxon>
    </lineage>
</organism>
<protein>
    <recommendedName>
        <fullName evidence="3">PilZ domain-containing protein</fullName>
    </recommendedName>
</protein>
<reference evidence="1 2" key="1">
    <citation type="submission" date="2012-06" db="EMBL/GenBank/DDBJ databases">
        <title>Complete sequence of Sulfurospirillum barnesii SES-3.</title>
        <authorList>
            <consortium name="US DOE Joint Genome Institute"/>
            <person name="Lucas S."/>
            <person name="Han J."/>
            <person name="Lapidus A."/>
            <person name="Cheng J.-F."/>
            <person name="Goodwin L."/>
            <person name="Pitluck S."/>
            <person name="Peters L."/>
            <person name="Ovchinnikova G."/>
            <person name="Lu M."/>
            <person name="Detter J.C."/>
            <person name="Han C."/>
            <person name="Tapia R."/>
            <person name="Land M."/>
            <person name="Hauser L."/>
            <person name="Kyrpides N."/>
            <person name="Ivanova N."/>
            <person name="Pagani I."/>
            <person name="Stolz J."/>
            <person name="Arkin A."/>
            <person name="Dehal P."/>
            <person name="Oremland R."/>
            <person name="Saltikov C."/>
            <person name="Basu P."/>
            <person name="Hollibaugh J."/>
            <person name="Newman D."/>
            <person name="Stolyar S."/>
            <person name="Hazen T."/>
            <person name="Woyke T."/>
        </authorList>
    </citation>
    <scope>NUCLEOTIDE SEQUENCE [LARGE SCALE GENOMIC DNA]</scope>
    <source>
        <strain evidence="2">ATCC 700032 / DSM 10660 / SES-3</strain>
    </source>
</reference>
<sequence length="376" mass="44016">MHKSRYELINTYLNKGIIEAYMQEAKEMQTPLCLAQFDFEVDLEDGFFFKNIMTFMQNLIHFAPVLQYKEDTFIILFRHTNLHEAKKRLKNLEHTIRLEFKHELRSIGLTLFDASDTYHVLLNRLERYYTLSRLSLRKKIFFGTIDFDLHENANLTLLLNTIFRKENKVTLHNLYKGMPLQEEAIMAKFEGGVAQLKVASPRISFYEKESFTIIQHDKIPYVIKAKIIKVDPQKSLLVLNRLELLEYSALDRTDIRLLPHKNINAILSYQKIKCFDGVIANISESSVVLHVKMPDIEKLLQKGWLDQEFEIAFQLPTSKGFLTPLNAKANILNIVNETIVLSLQPNSFMKSKLKTYITLLQNRLLVELKQHIRNLI</sequence>
<gene>
    <name evidence="1" type="ordered locus">Sulba_1945</name>
</gene>
<name>I3XZ50_SULBS</name>
<accession>I3XZ50</accession>
<evidence type="ECO:0008006" key="3">
    <source>
        <dbReference type="Google" id="ProtNLM"/>
    </source>
</evidence>
<dbReference type="AlphaFoldDB" id="I3XZ50"/>
<dbReference type="EMBL" id="CP003333">
    <property type="protein sequence ID" value="AFL69224.1"/>
    <property type="molecule type" value="Genomic_DNA"/>
</dbReference>
<evidence type="ECO:0000313" key="2">
    <source>
        <dbReference type="Proteomes" id="UP000006176"/>
    </source>
</evidence>
<dbReference type="HOGENOM" id="CLU_735528_0_0_7"/>
<proteinExistence type="predicted"/>
<dbReference type="RefSeq" id="WP_014770099.1">
    <property type="nucleotide sequence ID" value="NC_018002.1"/>
</dbReference>
<dbReference type="OrthoDB" id="5337988at2"/>
<dbReference type="STRING" id="760154.Sulba_1945"/>
<keyword evidence="2" id="KW-1185">Reference proteome</keyword>
<evidence type="ECO:0000313" key="1">
    <source>
        <dbReference type="EMBL" id="AFL69224.1"/>
    </source>
</evidence>
<dbReference type="PATRIC" id="fig|760154.4.peg.1941"/>
<dbReference type="KEGG" id="sba:Sulba_1945"/>